<dbReference type="GO" id="GO:0005737">
    <property type="term" value="C:cytoplasm"/>
    <property type="evidence" value="ECO:0007669"/>
    <property type="project" value="UniProtKB-SubCell"/>
</dbReference>
<keyword evidence="4" id="KW-0963">Cytoplasm</keyword>
<gene>
    <name evidence="4" type="primary">rpo11</name>
    <name evidence="4" type="synonym">rpoL</name>
    <name evidence="6" type="ORF">B9Q03_00085</name>
</gene>
<name>A0A2R6B1Y9_9ARCH</name>
<evidence type="ECO:0000259" key="5">
    <source>
        <dbReference type="Pfam" id="PF13656"/>
    </source>
</evidence>
<dbReference type="Proteomes" id="UP000240322">
    <property type="component" value="Unassembled WGS sequence"/>
</dbReference>
<comment type="catalytic activity">
    <reaction evidence="4">
        <text>RNA(n) + a ribonucleoside 5'-triphosphate = RNA(n+1) + diphosphate</text>
        <dbReference type="Rhea" id="RHEA:21248"/>
        <dbReference type="Rhea" id="RHEA-COMP:14527"/>
        <dbReference type="Rhea" id="RHEA-COMP:17342"/>
        <dbReference type="ChEBI" id="CHEBI:33019"/>
        <dbReference type="ChEBI" id="CHEBI:61557"/>
        <dbReference type="ChEBI" id="CHEBI:140395"/>
        <dbReference type="EC" id="2.7.7.6"/>
    </reaction>
</comment>
<dbReference type="InterPro" id="IPR022905">
    <property type="entry name" value="Rpo11-like"/>
</dbReference>
<evidence type="ECO:0000256" key="3">
    <source>
        <dbReference type="ARBA" id="ARBA00025751"/>
    </source>
</evidence>
<dbReference type="PROSITE" id="PS01154">
    <property type="entry name" value="RNA_POL_L_13KD"/>
    <property type="match status" value="1"/>
</dbReference>
<comment type="subunit">
    <text evidence="4">Part of the RNA polymerase complex.</text>
</comment>
<dbReference type="PANTHER" id="PTHR13946">
    <property type="entry name" value="DNA-DIRECTED RNA POLYMERASE I,II,III"/>
    <property type="match status" value="1"/>
</dbReference>
<evidence type="ECO:0000256" key="2">
    <source>
        <dbReference type="ARBA" id="ARBA00023163"/>
    </source>
</evidence>
<evidence type="ECO:0000256" key="4">
    <source>
        <dbReference type="HAMAP-Rule" id="MF_00261"/>
    </source>
</evidence>
<keyword evidence="1 4" id="KW-0240">DNA-directed RNA polymerase</keyword>
<dbReference type="GO" id="GO:0003899">
    <property type="term" value="F:DNA-directed RNA polymerase activity"/>
    <property type="evidence" value="ECO:0007669"/>
    <property type="project" value="UniProtKB-UniRule"/>
</dbReference>
<comment type="subcellular location">
    <subcellularLocation>
        <location evidence="4">Cytoplasm</location>
    </subcellularLocation>
</comment>
<dbReference type="HAMAP" id="MF_00261">
    <property type="entry name" value="RNApol_arch_Rpo11"/>
    <property type="match status" value="1"/>
</dbReference>
<sequence>MKALEIIEKILNQNSSEFVFKGEDHTLANILCSELRKVQGVLHSGYRIPHPLSNEVVVYVQTDGSISPKQAVKVASDKLVGALSELMNLVNTHVG</sequence>
<evidence type="ECO:0000256" key="1">
    <source>
        <dbReference type="ARBA" id="ARBA00022478"/>
    </source>
</evidence>
<proteinExistence type="inferred from homology"/>
<dbReference type="EMBL" id="NEXE01000001">
    <property type="protein sequence ID" value="PSN92625.1"/>
    <property type="molecule type" value="Genomic_DNA"/>
</dbReference>
<comment type="function">
    <text evidence="4">DNA-dependent RNA polymerase (RNAP) catalyzes the transcription of DNA into RNA using the four ribonucleoside triphosphates as substrates.</text>
</comment>
<dbReference type="PANTHER" id="PTHR13946:SF28">
    <property type="entry name" value="DNA-DIRECTED RNA POLYMERASES I AND III SUBUNIT RPAC2"/>
    <property type="match status" value="1"/>
</dbReference>
<reference evidence="6 7" key="1">
    <citation type="submission" date="2017-04" db="EMBL/GenBank/DDBJ databases">
        <title>Novel microbial lineages endemic to geothermal iron-oxide mats fill important gaps in the evolutionary history of Archaea.</title>
        <authorList>
            <person name="Jay Z.J."/>
            <person name="Beam J.P."/>
            <person name="Dlakic M."/>
            <person name="Rusch D.B."/>
            <person name="Kozubal M.A."/>
            <person name="Inskeep W.P."/>
        </authorList>
    </citation>
    <scope>NUCLEOTIDE SEQUENCE [LARGE SCALE GENOMIC DNA]</scope>
    <source>
        <strain evidence="6">OSP_D</strain>
    </source>
</reference>
<keyword evidence="4" id="KW-0548">Nucleotidyltransferase</keyword>
<keyword evidence="4" id="KW-0808">Transferase</keyword>
<comment type="caution">
    <text evidence="6">The sequence shown here is derived from an EMBL/GenBank/DDBJ whole genome shotgun (WGS) entry which is preliminary data.</text>
</comment>
<protein>
    <recommendedName>
        <fullName evidence="4">DNA-directed RNA polymerase subunit Rpo11</fullName>
        <ecNumber evidence="4">2.7.7.6</ecNumber>
    </recommendedName>
    <alternativeName>
        <fullName evidence="4">DNA-directed RNA polymerase subunit L</fullName>
    </alternativeName>
</protein>
<organism evidence="6 7">
    <name type="scientific">Candidatus Marsarchaeota G2 archaeon OSP_D</name>
    <dbReference type="NCBI Taxonomy" id="1978157"/>
    <lineage>
        <taxon>Archaea</taxon>
        <taxon>Candidatus Marsarchaeota</taxon>
        <taxon>Candidatus Marsarchaeota group 2</taxon>
    </lineage>
</organism>
<dbReference type="InterPro" id="IPR036603">
    <property type="entry name" value="RBP11-like"/>
</dbReference>
<dbReference type="GO" id="GO:0046983">
    <property type="term" value="F:protein dimerization activity"/>
    <property type="evidence" value="ECO:0007669"/>
    <property type="project" value="InterPro"/>
</dbReference>
<keyword evidence="2 4" id="KW-0804">Transcription</keyword>
<dbReference type="InterPro" id="IPR009025">
    <property type="entry name" value="RBP11-like_dimer"/>
</dbReference>
<dbReference type="GO" id="GO:0003677">
    <property type="term" value="F:DNA binding"/>
    <property type="evidence" value="ECO:0007669"/>
    <property type="project" value="InterPro"/>
</dbReference>
<dbReference type="EC" id="2.7.7.6" evidence="4"/>
<dbReference type="Gene3D" id="3.30.1360.10">
    <property type="entry name" value="RNA polymerase, RBP11-like subunit"/>
    <property type="match status" value="1"/>
</dbReference>
<dbReference type="InterPro" id="IPR008193">
    <property type="entry name" value="RNA_pol_Rpb11_13-16kDa_CS"/>
</dbReference>
<evidence type="ECO:0000313" key="6">
    <source>
        <dbReference type="EMBL" id="PSN92625.1"/>
    </source>
</evidence>
<accession>A0A2R6B1Y9</accession>
<feature type="domain" description="DNA-directed RNA polymerase RBP11-like dimerisation" evidence="5">
    <location>
        <begin position="16"/>
        <end position="87"/>
    </location>
</feature>
<dbReference type="GO" id="GO:0000428">
    <property type="term" value="C:DNA-directed RNA polymerase complex"/>
    <property type="evidence" value="ECO:0007669"/>
    <property type="project" value="UniProtKB-KW"/>
</dbReference>
<dbReference type="SUPFAM" id="SSF55257">
    <property type="entry name" value="RBP11-like subunits of RNA polymerase"/>
    <property type="match status" value="1"/>
</dbReference>
<evidence type="ECO:0000313" key="7">
    <source>
        <dbReference type="Proteomes" id="UP000240322"/>
    </source>
</evidence>
<dbReference type="AlphaFoldDB" id="A0A2R6B1Y9"/>
<dbReference type="GO" id="GO:0006351">
    <property type="term" value="P:DNA-templated transcription"/>
    <property type="evidence" value="ECO:0007669"/>
    <property type="project" value="UniProtKB-UniRule"/>
</dbReference>
<dbReference type="Pfam" id="PF13656">
    <property type="entry name" value="RNA_pol_L_2"/>
    <property type="match status" value="1"/>
</dbReference>
<comment type="similarity">
    <text evidence="3 4">Belongs to the archaeal Rpo11/eukaryotic RPB11/RPC19 RNA polymerase subunit family.</text>
</comment>